<organism evidence="1">
    <name type="scientific">Rhizophora mucronata</name>
    <name type="common">Asiatic mangrove</name>
    <dbReference type="NCBI Taxonomy" id="61149"/>
    <lineage>
        <taxon>Eukaryota</taxon>
        <taxon>Viridiplantae</taxon>
        <taxon>Streptophyta</taxon>
        <taxon>Embryophyta</taxon>
        <taxon>Tracheophyta</taxon>
        <taxon>Spermatophyta</taxon>
        <taxon>Magnoliopsida</taxon>
        <taxon>eudicotyledons</taxon>
        <taxon>Gunneridae</taxon>
        <taxon>Pentapetalae</taxon>
        <taxon>rosids</taxon>
        <taxon>fabids</taxon>
        <taxon>Malpighiales</taxon>
        <taxon>Rhizophoraceae</taxon>
        <taxon>Rhizophora</taxon>
    </lineage>
</organism>
<dbReference type="AlphaFoldDB" id="A0A2P2QCB3"/>
<dbReference type="EMBL" id="GGEC01084073">
    <property type="protein sequence ID" value="MBX64557.1"/>
    <property type="molecule type" value="Transcribed_RNA"/>
</dbReference>
<sequence>MMHDQKEKILLLGLSWIESNTFYLKYCFADLVRFVVI</sequence>
<name>A0A2P2QCB3_RHIMU</name>
<accession>A0A2P2QCB3</accession>
<evidence type="ECO:0000313" key="1">
    <source>
        <dbReference type="EMBL" id="MBX64557.1"/>
    </source>
</evidence>
<proteinExistence type="predicted"/>
<protein>
    <submittedName>
        <fullName evidence="1">Uncharacterized protein</fullName>
    </submittedName>
</protein>
<reference evidence="1" key="1">
    <citation type="submission" date="2018-02" db="EMBL/GenBank/DDBJ databases">
        <title>Rhizophora mucronata_Transcriptome.</title>
        <authorList>
            <person name="Meera S.P."/>
            <person name="Sreeshan A."/>
            <person name="Augustine A."/>
        </authorList>
    </citation>
    <scope>NUCLEOTIDE SEQUENCE</scope>
    <source>
        <tissue evidence="1">Leaf</tissue>
    </source>
</reference>